<dbReference type="Proteomes" id="UP000536640">
    <property type="component" value="Unassembled WGS sequence"/>
</dbReference>
<protein>
    <submittedName>
        <fullName evidence="1">Uncharacterized protein</fullName>
    </submittedName>
</protein>
<proteinExistence type="predicted"/>
<comment type="caution">
    <text evidence="1">The sequence shown here is derived from an EMBL/GenBank/DDBJ whole genome shotgun (WGS) entry which is preliminary data.</text>
</comment>
<evidence type="ECO:0000313" key="1">
    <source>
        <dbReference type="EMBL" id="MBB5186634.1"/>
    </source>
</evidence>
<name>A0A840R251_9GAMM</name>
<reference evidence="1 2" key="1">
    <citation type="submission" date="2020-08" db="EMBL/GenBank/DDBJ databases">
        <title>Genomic Encyclopedia of Type Strains, Phase IV (KMG-IV): sequencing the most valuable type-strain genomes for metagenomic binning, comparative biology and taxonomic classification.</title>
        <authorList>
            <person name="Goeker M."/>
        </authorList>
    </citation>
    <scope>NUCLEOTIDE SEQUENCE [LARGE SCALE GENOMIC DNA]</scope>
    <source>
        <strain evidence="1 2">DSM 25701</strain>
    </source>
</reference>
<organism evidence="1 2">
    <name type="scientific">Zhongshania antarctica</name>
    <dbReference type="NCBI Taxonomy" id="641702"/>
    <lineage>
        <taxon>Bacteria</taxon>
        <taxon>Pseudomonadati</taxon>
        <taxon>Pseudomonadota</taxon>
        <taxon>Gammaproteobacteria</taxon>
        <taxon>Cellvibrionales</taxon>
        <taxon>Spongiibacteraceae</taxon>
        <taxon>Zhongshania</taxon>
    </lineage>
</organism>
<gene>
    <name evidence="1" type="ORF">HNQ57_000895</name>
</gene>
<accession>A0A840R251</accession>
<sequence length="192" mass="22352">MEEMKEYIDMYEGIQPPHLAFYGQAIRFNLESAIASVQFLMECLEATNTVEDPHSLTDPILDSVQNILIHTASLSKYFWPISKGINKVHKKRAQNLRKAFNIKDSSAIRNKELRNHLEHLDENLDNYLWSKPIVGNIFPAYVGPEMRRDEVPYHFFRAFFTDSGIFESLGLRLDIQPIINELYEIYRGESRG</sequence>
<dbReference type="EMBL" id="JACHHW010000002">
    <property type="protein sequence ID" value="MBB5186634.1"/>
    <property type="molecule type" value="Genomic_DNA"/>
</dbReference>
<evidence type="ECO:0000313" key="2">
    <source>
        <dbReference type="Proteomes" id="UP000536640"/>
    </source>
</evidence>
<keyword evidence="2" id="KW-1185">Reference proteome</keyword>
<dbReference type="AlphaFoldDB" id="A0A840R251"/>
<dbReference type="RefSeq" id="WP_184461410.1">
    <property type="nucleotide sequence ID" value="NZ_JACHHW010000002.1"/>
</dbReference>